<dbReference type="InterPro" id="IPR005252">
    <property type="entry name" value="CoaBC"/>
</dbReference>
<evidence type="ECO:0000256" key="3">
    <source>
        <dbReference type="HAMAP-Rule" id="MF_02225"/>
    </source>
</evidence>
<dbReference type="NCBIfam" id="TIGR00521">
    <property type="entry name" value="coaBC_dfp"/>
    <property type="match status" value="1"/>
</dbReference>
<comment type="similarity">
    <text evidence="3 4">In the N-terminal section; belongs to the HFCD (homo-oligomeric flavin containing Cys decarboxylase) superfamily.</text>
</comment>
<feature type="active site" description="Proton donor" evidence="3">
    <location>
        <position position="156"/>
    </location>
</feature>
<dbReference type="RefSeq" id="WP_095065833.1">
    <property type="nucleotide sequence ID" value="NZ_LT906470.1"/>
</dbReference>
<dbReference type="InterPro" id="IPR036551">
    <property type="entry name" value="Flavin_trans-like"/>
</dbReference>
<comment type="catalytic activity">
    <reaction evidence="3 4">
        <text>(R)-4'-phosphopantothenate + L-cysteine + CTP = N-[(R)-4-phosphopantothenoyl]-L-cysteine + CMP + diphosphate + H(+)</text>
        <dbReference type="Rhea" id="RHEA:19397"/>
        <dbReference type="ChEBI" id="CHEBI:10986"/>
        <dbReference type="ChEBI" id="CHEBI:15378"/>
        <dbReference type="ChEBI" id="CHEBI:33019"/>
        <dbReference type="ChEBI" id="CHEBI:35235"/>
        <dbReference type="ChEBI" id="CHEBI:37563"/>
        <dbReference type="ChEBI" id="CHEBI:59458"/>
        <dbReference type="ChEBI" id="CHEBI:60377"/>
        <dbReference type="EC" id="6.3.2.5"/>
    </reaction>
</comment>
<comment type="function">
    <text evidence="4">Catalyzes two steps in the biosynthesis of coenzyme A. In the first step cysteine is conjugated to 4'-phosphopantothenate to form 4-phosphopantothenoylcysteine, in the latter compound is decarboxylated to form 4'-phosphopantotheine.</text>
</comment>
<evidence type="ECO:0000259" key="5">
    <source>
        <dbReference type="Pfam" id="PF02441"/>
    </source>
</evidence>
<dbReference type="EC" id="6.3.2.5" evidence="3"/>
<evidence type="ECO:0000256" key="4">
    <source>
        <dbReference type="RuleBase" id="RU364078"/>
    </source>
</evidence>
<sequence length="400" mass="43560">MQGKHVVVAVSAGIAAYKAIEVVSRLRKKGAEVKVVMTRNATHIASPLTFGEISGYPVALDMFEQIQNWDVEHIALATWADAYIVVPATANVIAKIYAGIADDMLTTTILATTAPKFICPAMNTEMYNNQITQRNIEGLKALGYHVLEPSSGWLACGVTGIGRLPEPEEIVAWLEAELCATEEFSGKTVLVTAGGTQENIDPVRYIGNRSSGKMGYAIAAEVQKMGARVILVSAPTSLDVPHGVEYVPVDSAISMQEAVESRYKDVDVVIMAAAVSDFRVLNKADHKIKKMDSMTLELVKNPDILQGLGVHKTHQLLVGFAAETQDVVAYGQDKVHRKHLDMLVANDVSKSNAGFNVDTNEGYFLYPDKEPRVIPNMKKTELAKCILTEVAELMKLKCTK</sequence>
<dbReference type="PANTHER" id="PTHR14359:SF6">
    <property type="entry name" value="PHOSPHOPANTOTHENOYLCYSTEINE DECARBOXYLASE"/>
    <property type="match status" value="1"/>
</dbReference>
<reference evidence="7 8" key="1">
    <citation type="submission" date="2017-06" db="EMBL/GenBank/DDBJ databases">
        <authorList>
            <consortium name="Pathogen Informatics"/>
        </authorList>
    </citation>
    <scope>NUCLEOTIDE SEQUENCE [LARGE SCALE GENOMIC DNA]</scope>
    <source>
        <strain evidence="7 8">NCTC12018</strain>
    </source>
</reference>
<protein>
    <recommendedName>
        <fullName evidence="3">Coenzyme A biosynthesis bifunctional protein CoaBC</fullName>
    </recommendedName>
    <alternativeName>
        <fullName evidence="3">DNA/pantothenate metabolism flavoprotein</fullName>
    </alternativeName>
    <alternativeName>
        <fullName evidence="3">Phosphopantothenoylcysteine synthetase/decarboxylase</fullName>
        <shortName evidence="3">PPCS-PPCDC</shortName>
    </alternativeName>
    <domain>
        <recommendedName>
            <fullName evidence="3">Phosphopantothenoylcysteine decarboxylase</fullName>
            <shortName evidence="3">PPC decarboxylase</shortName>
            <shortName evidence="3">PPC-DC</shortName>
            <ecNumber evidence="3">4.1.1.36</ecNumber>
        </recommendedName>
        <alternativeName>
            <fullName evidence="3">CoaC</fullName>
        </alternativeName>
    </domain>
    <domain>
        <recommendedName>
            <fullName evidence="3">Phosphopantothenate--cysteine ligase</fullName>
            <ecNumber evidence="3">6.3.2.5</ecNumber>
        </recommendedName>
        <alternativeName>
            <fullName evidence="3">CoaB</fullName>
        </alternativeName>
        <alternativeName>
            <fullName evidence="3">Phosphopantothenoylcysteine synthetase</fullName>
            <shortName evidence="3">PPC synthetase</shortName>
            <shortName evidence="3">PPC-S</shortName>
        </alternativeName>
    </domain>
</protein>
<dbReference type="Pfam" id="PF04127">
    <property type="entry name" value="DFP"/>
    <property type="match status" value="1"/>
</dbReference>
<feature type="binding site" evidence="3">
    <location>
        <begin position="302"/>
        <end position="305"/>
    </location>
    <ligand>
        <name>CTP</name>
        <dbReference type="ChEBI" id="CHEBI:37563"/>
    </ligand>
</feature>
<dbReference type="SUPFAM" id="SSF102645">
    <property type="entry name" value="CoaB-like"/>
    <property type="match status" value="1"/>
</dbReference>
<dbReference type="GO" id="GO:0004633">
    <property type="term" value="F:phosphopantothenoylcysteine decarboxylase activity"/>
    <property type="evidence" value="ECO:0007669"/>
    <property type="project" value="UniProtKB-UniRule"/>
</dbReference>
<dbReference type="Pfam" id="PF02441">
    <property type="entry name" value="Flavoprotein"/>
    <property type="match status" value="1"/>
</dbReference>
<dbReference type="KEGG" id="vrm:44547418_00858"/>
<evidence type="ECO:0000259" key="6">
    <source>
        <dbReference type="Pfam" id="PF04127"/>
    </source>
</evidence>
<dbReference type="UniPathway" id="UPA00241">
    <property type="reaction ID" value="UER00353"/>
</dbReference>
<keyword evidence="2 3" id="KW-0456">Lyase</keyword>
<feature type="region of interest" description="Phosphopantothenate--cysteine ligase" evidence="3">
    <location>
        <begin position="189"/>
        <end position="400"/>
    </location>
</feature>
<evidence type="ECO:0000313" key="7">
    <source>
        <dbReference type="EMBL" id="SNV63879.1"/>
    </source>
</evidence>
<dbReference type="GO" id="GO:0046872">
    <property type="term" value="F:metal ion binding"/>
    <property type="evidence" value="ECO:0007669"/>
    <property type="project" value="UniProtKB-KW"/>
</dbReference>
<feature type="binding site" evidence="3">
    <location>
        <position position="338"/>
    </location>
    <ligand>
        <name>CTP</name>
        <dbReference type="ChEBI" id="CHEBI:37563"/>
    </ligand>
</feature>
<keyword evidence="3" id="KW-0460">Magnesium</keyword>
<dbReference type="AlphaFoldDB" id="A0A239YXS7"/>
<feature type="domain" description="DNA/pantothenate metabolism flavoprotein C-terminal" evidence="6">
    <location>
        <begin position="185"/>
        <end position="392"/>
    </location>
</feature>
<proteinExistence type="inferred from homology"/>
<dbReference type="GO" id="GO:0071513">
    <property type="term" value="C:phosphopantothenoylcysteine decarboxylase complex"/>
    <property type="evidence" value="ECO:0007669"/>
    <property type="project" value="TreeGrafter"/>
</dbReference>
<feature type="binding site" evidence="3">
    <location>
        <position position="334"/>
    </location>
    <ligand>
        <name>CTP</name>
        <dbReference type="ChEBI" id="CHEBI:37563"/>
    </ligand>
</feature>
<feature type="domain" description="Flavoprotein" evidence="5">
    <location>
        <begin position="4"/>
        <end position="174"/>
    </location>
</feature>
<keyword evidence="3 4" id="KW-0285">Flavoprotein</keyword>
<gene>
    <name evidence="3 7" type="primary">coaBC</name>
    <name evidence="7" type="ORF">SAMEA44547418_00858</name>
</gene>
<dbReference type="InterPro" id="IPR035929">
    <property type="entry name" value="CoaB-like_sf"/>
</dbReference>
<feature type="binding site" evidence="3">
    <location>
        <position position="287"/>
    </location>
    <ligand>
        <name>CTP</name>
        <dbReference type="ChEBI" id="CHEBI:37563"/>
    </ligand>
</feature>
<evidence type="ECO:0000256" key="2">
    <source>
        <dbReference type="ARBA" id="ARBA00023239"/>
    </source>
</evidence>
<keyword evidence="1 3" id="KW-0210">Decarboxylase</keyword>
<dbReference type="GO" id="GO:0010181">
    <property type="term" value="F:FMN binding"/>
    <property type="evidence" value="ECO:0007669"/>
    <property type="project" value="UniProtKB-UniRule"/>
</dbReference>
<feature type="binding site" evidence="3">
    <location>
        <position position="320"/>
    </location>
    <ligand>
        <name>CTP</name>
        <dbReference type="ChEBI" id="CHEBI:37563"/>
    </ligand>
</feature>
<comment type="cofactor">
    <cofactor evidence="3">
        <name>FMN</name>
        <dbReference type="ChEBI" id="CHEBI:58210"/>
    </cofactor>
    <text evidence="3">Binds 1 FMN per subunit.</text>
</comment>
<dbReference type="HAMAP" id="MF_02225">
    <property type="entry name" value="CoaBC"/>
    <property type="match status" value="1"/>
</dbReference>
<comment type="cofactor">
    <cofactor evidence="3">
        <name>Mg(2+)</name>
        <dbReference type="ChEBI" id="CHEBI:18420"/>
    </cofactor>
</comment>
<comment type="pathway">
    <text evidence="3 4">Cofactor biosynthesis; coenzyme A biosynthesis; CoA from (R)-pantothenate: step 2/5.</text>
</comment>
<accession>A0A239YXS7</accession>
<keyword evidence="8" id="KW-1185">Reference proteome</keyword>
<dbReference type="GO" id="GO:0015941">
    <property type="term" value="P:pantothenate catabolic process"/>
    <property type="evidence" value="ECO:0007669"/>
    <property type="project" value="InterPro"/>
</dbReference>
<dbReference type="EMBL" id="LT906470">
    <property type="protein sequence ID" value="SNV63879.1"/>
    <property type="molecule type" value="Genomic_DNA"/>
</dbReference>
<keyword evidence="3 4" id="KW-0436">Ligase</keyword>
<dbReference type="InterPro" id="IPR003382">
    <property type="entry name" value="Flavoprotein"/>
</dbReference>
<dbReference type="GO" id="GO:0004632">
    <property type="term" value="F:phosphopantothenate--cysteine ligase activity"/>
    <property type="evidence" value="ECO:0007669"/>
    <property type="project" value="UniProtKB-UniRule"/>
</dbReference>
<dbReference type="Proteomes" id="UP000214973">
    <property type="component" value="Chromosome 1"/>
</dbReference>
<comment type="pathway">
    <text evidence="3 4">Cofactor biosynthesis; coenzyme A biosynthesis; CoA from (R)-pantothenate: step 3/5.</text>
</comment>
<dbReference type="EC" id="4.1.1.36" evidence="3"/>
<dbReference type="GO" id="GO:0015937">
    <property type="term" value="P:coenzyme A biosynthetic process"/>
    <property type="evidence" value="ECO:0007669"/>
    <property type="project" value="UniProtKB-UniRule"/>
</dbReference>
<comment type="function">
    <text evidence="3">Catalyzes two sequential steps in the biosynthesis of coenzyme A. In the first step cysteine is conjugated to 4'-phosphopantothenate to form 4-phosphopantothenoylcysteine. In the second step the latter compound is decarboxylated to form 4'-phosphopantotheine.</text>
</comment>
<keyword evidence="3" id="KW-0511">Multifunctional enzyme</keyword>
<evidence type="ECO:0000313" key="8">
    <source>
        <dbReference type="Proteomes" id="UP000214973"/>
    </source>
</evidence>
<name>A0A239YXS7_9FIRM</name>
<keyword evidence="3 4" id="KW-0288">FMN</keyword>
<dbReference type="InterPro" id="IPR007085">
    <property type="entry name" value="DNA/pantothenate-metab_flavo_C"/>
</dbReference>
<comment type="caution">
    <text evidence="3">Lacks conserved residue(s) required for the propagation of feature annotation.</text>
</comment>
<comment type="similarity">
    <text evidence="3 4">In the C-terminal section; belongs to the PPC synthetase family.</text>
</comment>
<keyword evidence="3" id="KW-0479">Metal-binding</keyword>
<dbReference type="Gene3D" id="3.40.50.1950">
    <property type="entry name" value="Flavin prenyltransferase-like"/>
    <property type="match status" value="1"/>
</dbReference>
<dbReference type="Gene3D" id="3.40.50.10300">
    <property type="entry name" value="CoaB-like"/>
    <property type="match status" value="1"/>
</dbReference>
<feature type="region of interest" description="Phosphopantothenoylcysteine decarboxylase" evidence="3">
    <location>
        <begin position="1"/>
        <end position="188"/>
    </location>
</feature>
<comment type="catalytic activity">
    <reaction evidence="3 4">
        <text>N-[(R)-4-phosphopantothenoyl]-L-cysteine + H(+) = (R)-4'-phosphopantetheine + CO2</text>
        <dbReference type="Rhea" id="RHEA:16793"/>
        <dbReference type="ChEBI" id="CHEBI:15378"/>
        <dbReference type="ChEBI" id="CHEBI:16526"/>
        <dbReference type="ChEBI" id="CHEBI:59458"/>
        <dbReference type="ChEBI" id="CHEBI:61723"/>
        <dbReference type="EC" id="4.1.1.36"/>
    </reaction>
</comment>
<feature type="binding site" evidence="3">
    <location>
        <position position="277"/>
    </location>
    <ligand>
        <name>CTP</name>
        <dbReference type="ChEBI" id="CHEBI:37563"/>
    </ligand>
</feature>
<dbReference type="SUPFAM" id="SSF52507">
    <property type="entry name" value="Homo-oligomeric flavin-containing Cys decarboxylases, HFCD"/>
    <property type="match status" value="1"/>
</dbReference>
<dbReference type="PANTHER" id="PTHR14359">
    <property type="entry name" value="HOMO-OLIGOMERIC FLAVIN CONTAINING CYS DECARBOXYLASE FAMILY"/>
    <property type="match status" value="1"/>
</dbReference>
<organism evidence="7 8">
    <name type="scientific">Veillonella rodentium</name>
    <dbReference type="NCBI Taxonomy" id="248315"/>
    <lineage>
        <taxon>Bacteria</taxon>
        <taxon>Bacillati</taxon>
        <taxon>Bacillota</taxon>
        <taxon>Negativicutes</taxon>
        <taxon>Veillonellales</taxon>
        <taxon>Veillonellaceae</taxon>
        <taxon>Veillonella</taxon>
    </lineage>
</organism>
<evidence type="ECO:0000256" key="1">
    <source>
        <dbReference type="ARBA" id="ARBA00022793"/>
    </source>
</evidence>